<gene>
    <name evidence="4" type="ORF">NK662_15350</name>
</gene>
<sequence length="168" mass="19016">MEIRMLQREDAESYWRLRLEALQQHPEAFGSSYEDAVQRTMEQVRDTFPCSPGLWALGALREDGTLAGMVGFRQETGQKLKHKGMIWGMYVQSASRGTGTGRRLMEAAIAKAKELPELEQILLAVVTANTAARRLYESLGFQTYGLEQRALKLGDIYLDEMHMALFVN</sequence>
<dbReference type="PANTHER" id="PTHR43877">
    <property type="entry name" value="AMINOALKYLPHOSPHONATE N-ACETYLTRANSFERASE-RELATED-RELATED"/>
    <property type="match status" value="1"/>
</dbReference>
<evidence type="ECO:0000259" key="3">
    <source>
        <dbReference type="PROSITE" id="PS51186"/>
    </source>
</evidence>
<feature type="domain" description="N-acetyltransferase" evidence="3">
    <location>
        <begin position="1"/>
        <end position="168"/>
    </location>
</feature>
<dbReference type="AlphaFoldDB" id="A0AA41X6U6"/>
<dbReference type="SUPFAM" id="SSF55729">
    <property type="entry name" value="Acyl-CoA N-acyltransferases (Nat)"/>
    <property type="match status" value="1"/>
</dbReference>
<dbReference type="InterPro" id="IPR000182">
    <property type="entry name" value="GNAT_dom"/>
</dbReference>
<protein>
    <submittedName>
        <fullName evidence="4">GNAT family N-acetyltransferase</fullName>
    </submittedName>
</protein>
<dbReference type="PANTHER" id="PTHR43877:SF2">
    <property type="entry name" value="AMINOALKYLPHOSPHONATE N-ACETYLTRANSFERASE-RELATED"/>
    <property type="match status" value="1"/>
</dbReference>
<comment type="caution">
    <text evidence="4">The sequence shown here is derived from an EMBL/GenBank/DDBJ whole genome shotgun (WGS) entry which is preliminary data.</text>
</comment>
<dbReference type="GO" id="GO:0016747">
    <property type="term" value="F:acyltransferase activity, transferring groups other than amino-acyl groups"/>
    <property type="evidence" value="ECO:0007669"/>
    <property type="project" value="InterPro"/>
</dbReference>
<name>A0AA41X6U6_9BACI</name>
<dbReference type="Gene3D" id="3.40.630.30">
    <property type="match status" value="1"/>
</dbReference>
<dbReference type="InterPro" id="IPR050832">
    <property type="entry name" value="Bact_Acetyltransf"/>
</dbReference>
<keyword evidence="5" id="KW-1185">Reference proteome</keyword>
<dbReference type="CDD" id="cd04301">
    <property type="entry name" value="NAT_SF"/>
    <property type="match status" value="1"/>
</dbReference>
<evidence type="ECO:0000313" key="5">
    <source>
        <dbReference type="Proteomes" id="UP001156102"/>
    </source>
</evidence>
<keyword evidence="1" id="KW-0808">Transferase</keyword>
<evidence type="ECO:0000313" key="4">
    <source>
        <dbReference type="EMBL" id="MCP8969902.1"/>
    </source>
</evidence>
<dbReference type="InterPro" id="IPR016181">
    <property type="entry name" value="Acyl_CoA_acyltransferase"/>
</dbReference>
<dbReference type="Pfam" id="PF00583">
    <property type="entry name" value="Acetyltransf_1"/>
    <property type="match status" value="1"/>
</dbReference>
<proteinExistence type="predicted"/>
<evidence type="ECO:0000256" key="1">
    <source>
        <dbReference type="ARBA" id="ARBA00022679"/>
    </source>
</evidence>
<dbReference type="RefSeq" id="WP_254759822.1">
    <property type="nucleotide sequence ID" value="NZ_JANCLT010000008.1"/>
</dbReference>
<dbReference type="EMBL" id="JANCLT010000008">
    <property type="protein sequence ID" value="MCP8969902.1"/>
    <property type="molecule type" value="Genomic_DNA"/>
</dbReference>
<dbReference type="Proteomes" id="UP001156102">
    <property type="component" value="Unassembled WGS sequence"/>
</dbReference>
<keyword evidence="2" id="KW-0012">Acyltransferase</keyword>
<reference evidence="4" key="1">
    <citation type="submission" date="2022-07" db="EMBL/GenBank/DDBJ databases">
        <authorList>
            <person name="Li W.-J."/>
            <person name="Deng Q.-Q."/>
        </authorList>
    </citation>
    <scope>NUCLEOTIDE SEQUENCE</scope>
    <source>
        <strain evidence="4">SYSU M60031</strain>
    </source>
</reference>
<evidence type="ECO:0000256" key="2">
    <source>
        <dbReference type="ARBA" id="ARBA00023315"/>
    </source>
</evidence>
<dbReference type="PROSITE" id="PS51186">
    <property type="entry name" value="GNAT"/>
    <property type="match status" value="1"/>
</dbReference>
<organism evidence="4 5">
    <name type="scientific">Ectobacillus ponti</name>
    <dbReference type="NCBI Taxonomy" id="2961894"/>
    <lineage>
        <taxon>Bacteria</taxon>
        <taxon>Bacillati</taxon>
        <taxon>Bacillota</taxon>
        <taxon>Bacilli</taxon>
        <taxon>Bacillales</taxon>
        <taxon>Bacillaceae</taxon>
        <taxon>Ectobacillus</taxon>
    </lineage>
</organism>
<accession>A0AA41X6U6</accession>